<dbReference type="AlphaFoldDB" id="A0A6J4M4A3"/>
<evidence type="ECO:0000313" key="1">
    <source>
        <dbReference type="EMBL" id="CAA9349884.1"/>
    </source>
</evidence>
<dbReference type="EMBL" id="CADCUA010000639">
    <property type="protein sequence ID" value="CAA9349884.1"/>
    <property type="molecule type" value="Genomic_DNA"/>
</dbReference>
<protein>
    <submittedName>
        <fullName evidence="1">Uncharacterized protein</fullName>
    </submittedName>
</protein>
<accession>A0A6J4M4A3</accession>
<feature type="non-terminal residue" evidence="1">
    <location>
        <position position="1"/>
    </location>
</feature>
<gene>
    <name evidence="1" type="ORF">AVDCRST_MAG71-2711</name>
</gene>
<proteinExistence type="predicted"/>
<name>A0A6J4M4A3_9GAMM</name>
<reference evidence="1" key="1">
    <citation type="submission" date="2020-02" db="EMBL/GenBank/DDBJ databases">
        <authorList>
            <person name="Meier V. D."/>
        </authorList>
    </citation>
    <scope>NUCLEOTIDE SEQUENCE</scope>
    <source>
        <strain evidence="1">AVDCRST_MAG71</strain>
    </source>
</reference>
<feature type="non-terminal residue" evidence="1">
    <location>
        <position position="55"/>
    </location>
</feature>
<sequence length="55" mass="6237">WSKRRGDRRRVNPFCTARSRIPALVRSARLQSRCMTWMKNSGFVLTASDPGIGAD</sequence>
<organism evidence="1">
    <name type="scientific">uncultured Lysobacter sp</name>
    <dbReference type="NCBI Taxonomy" id="271060"/>
    <lineage>
        <taxon>Bacteria</taxon>
        <taxon>Pseudomonadati</taxon>
        <taxon>Pseudomonadota</taxon>
        <taxon>Gammaproteobacteria</taxon>
        <taxon>Lysobacterales</taxon>
        <taxon>Lysobacteraceae</taxon>
        <taxon>Lysobacter</taxon>
        <taxon>environmental samples</taxon>
    </lineage>
</organism>